<sequence length="107" mass="11992">MTAGHKDLDALTAWVSRNPQRCRDIPGLAELVQAVELAETVAGEEGLDWLEGRITGEATVDLDPFDPELRQALGDMVDGASDKILGHLYRDEHLEAMESLRRRWRKP</sequence>
<dbReference type="OrthoDB" id="38191at10239"/>
<dbReference type="EMBL" id="MG198784">
    <property type="protein sequence ID" value="ATW59117.1"/>
    <property type="molecule type" value="Genomic_DNA"/>
</dbReference>
<evidence type="ECO:0000313" key="1">
    <source>
        <dbReference type="EMBL" id="ATW59117.1"/>
    </source>
</evidence>
<organism evidence="1 2">
    <name type="scientific">Gordonia phage Gustav</name>
    <dbReference type="NCBI Taxonomy" id="2047872"/>
    <lineage>
        <taxon>Viruses</taxon>
        <taxon>Duplodnaviria</taxon>
        <taxon>Heunggongvirae</taxon>
        <taxon>Uroviricota</taxon>
        <taxon>Caudoviricetes</taxon>
        <taxon>Gustavvirus</taxon>
        <taxon>Gustavvirus gustav</taxon>
    </lineage>
</organism>
<dbReference type="Proteomes" id="UP000241392">
    <property type="component" value="Segment"/>
</dbReference>
<protein>
    <submittedName>
        <fullName evidence="1">Uncharacterized protein</fullName>
    </submittedName>
</protein>
<reference evidence="2" key="1">
    <citation type="submission" date="2017-10" db="EMBL/GenBank/DDBJ databases">
        <authorList>
            <person name="Banno H."/>
            <person name="Chua N.-H."/>
        </authorList>
    </citation>
    <scope>NUCLEOTIDE SEQUENCE [LARGE SCALE GENOMIC DNA]</scope>
</reference>
<proteinExistence type="predicted"/>
<name>A0A2H4PA69_9CAUD</name>
<gene>
    <name evidence="1" type="ORF">PHIRE_GUSTAV_57</name>
</gene>
<accession>A0A2H4PA69</accession>
<keyword evidence="2" id="KW-1185">Reference proteome</keyword>
<evidence type="ECO:0000313" key="2">
    <source>
        <dbReference type="Proteomes" id="UP000241392"/>
    </source>
</evidence>